<proteinExistence type="predicted"/>
<evidence type="ECO:0000259" key="1">
    <source>
        <dbReference type="Pfam" id="PF00535"/>
    </source>
</evidence>
<dbReference type="Gene3D" id="3.90.550.10">
    <property type="entry name" value="Spore Coat Polysaccharide Biosynthesis Protein SpsA, Chain A"/>
    <property type="match status" value="1"/>
</dbReference>
<evidence type="ECO:0000313" key="2">
    <source>
        <dbReference type="EMBL" id="MBK9982496.1"/>
    </source>
</evidence>
<protein>
    <submittedName>
        <fullName evidence="2">Glycosyltransferase</fullName>
    </submittedName>
</protein>
<dbReference type="GO" id="GO:0016758">
    <property type="term" value="F:hexosyltransferase activity"/>
    <property type="evidence" value="ECO:0007669"/>
    <property type="project" value="UniProtKB-ARBA"/>
</dbReference>
<evidence type="ECO:0000313" key="3">
    <source>
        <dbReference type="Proteomes" id="UP000808337"/>
    </source>
</evidence>
<dbReference type="InterPro" id="IPR001173">
    <property type="entry name" value="Glyco_trans_2-like"/>
</dbReference>
<sequence>MKITVITPVYNGETTIHSCIDSVLSQTYADVEYIIMDAVSKDKTIPIILKYPEGKIKLISEKDQGLYDAINKGIDEATGDIVCFLCADDMYADRNVLKKIAEGFQTDSTIDIIYSDIVYVNRINTSKIERYWKSSAFSPGLYRKGWLPPNTSFFIKKNSLLLHDKFNIQFKYAADYELNYRLLEKHRLKSVYIPEILVKMRSGGISNAGLLNIYKSLKDCYDVLFFHNVKHPFIYILNTMFYRLKQIYIPSRIKNTIR</sequence>
<dbReference type="SUPFAM" id="SSF53448">
    <property type="entry name" value="Nucleotide-diphospho-sugar transferases"/>
    <property type="match status" value="1"/>
</dbReference>
<accession>A0A9D7XPY3</accession>
<dbReference type="PANTHER" id="PTHR22916">
    <property type="entry name" value="GLYCOSYLTRANSFERASE"/>
    <property type="match status" value="1"/>
</dbReference>
<dbReference type="CDD" id="cd06433">
    <property type="entry name" value="GT_2_WfgS_like"/>
    <property type="match status" value="1"/>
</dbReference>
<dbReference type="PANTHER" id="PTHR22916:SF3">
    <property type="entry name" value="UDP-GLCNAC:BETAGAL BETA-1,3-N-ACETYLGLUCOSAMINYLTRANSFERASE-LIKE PROTEIN 1"/>
    <property type="match status" value="1"/>
</dbReference>
<reference evidence="2 3" key="1">
    <citation type="submission" date="2020-10" db="EMBL/GenBank/DDBJ databases">
        <title>Connecting structure to function with the recovery of over 1000 high-quality activated sludge metagenome-assembled genomes encoding full-length rRNA genes using long-read sequencing.</title>
        <authorList>
            <person name="Singleton C.M."/>
            <person name="Petriglieri F."/>
            <person name="Kristensen J.M."/>
            <person name="Kirkegaard R.H."/>
            <person name="Michaelsen T.Y."/>
            <person name="Andersen M.H."/>
            <person name="Karst S.M."/>
            <person name="Dueholm M.S."/>
            <person name="Nielsen P.H."/>
            <person name="Albertsen M."/>
        </authorList>
    </citation>
    <scope>NUCLEOTIDE SEQUENCE [LARGE SCALE GENOMIC DNA]</scope>
    <source>
        <strain evidence="2">Ribe_18-Q3-R11-54_MAXAC.273</strain>
    </source>
</reference>
<gene>
    <name evidence="2" type="ORF">IPP15_08735</name>
</gene>
<dbReference type="InterPro" id="IPR029044">
    <property type="entry name" value="Nucleotide-diphossugar_trans"/>
</dbReference>
<feature type="domain" description="Glycosyltransferase 2-like" evidence="1">
    <location>
        <begin position="4"/>
        <end position="166"/>
    </location>
</feature>
<comment type="caution">
    <text evidence="2">The sequence shown here is derived from an EMBL/GenBank/DDBJ whole genome shotgun (WGS) entry which is preliminary data.</text>
</comment>
<dbReference type="Proteomes" id="UP000808337">
    <property type="component" value="Unassembled WGS sequence"/>
</dbReference>
<organism evidence="2 3">
    <name type="scientific">Candidatus Opimibacter skivensis</name>
    <dbReference type="NCBI Taxonomy" id="2982028"/>
    <lineage>
        <taxon>Bacteria</taxon>
        <taxon>Pseudomonadati</taxon>
        <taxon>Bacteroidota</taxon>
        <taxon>Saprospiria</taxon>
        <taxon>Saprospirales</taxon>
        <taxon>Saprospiraceae</taxon>
        <taxon>Candidatus Opimibacter</taxon>
    </lineage>
</organism>
<dbReference type="EMBL" id="JADKGY010000006">
    <property type="protein sequence ID" value="MBK9982496.1"/>
    <property type="molecule type" value="Genomic_DNA"/>
</dbReference>
<dbReference type="Pfam" id="PF00535">
    <property type="entry name" value="Glycos_transf_2"/>
    <property type="match status" value="1"/>
</dbReference>
<dbReference type="AlphaFoldDB" id="A0A9D7XPY3"/>
<name>A0A9D7XPY3_9BACT</name>